<proteinExistence type="inferred from homology"/>
<dbReference type="InterPro" id="IPR014319">
    <property type="entry name" value="Phageshock_PspA"/>
</dbReference>
<dbReference type="RefSeq" id="WP_008911442.1">
    <property type="nucleotide sequence ID" value="NZ_KB233222.1"/>
</dbReference>
<dbReference type="eggNOG" id="COG1842">
    <property type="taxonomic scope" value="Bacteria"/>
</dbReference>
<keyword evidence="4" id="KW-1185">Reference proteome</keyword>
<dbReference type="EMBL" id="AKKL01000019">
    <property type="protein sequence ID" value="EKT62551.1"/>
    <property type="molecule type" value="Genomic_DNA"/>
</dbReference>
<gene>
    <name evidence="3" type="ORF">OOA_07078</name>
</gene>
<dbReference type="NCBIfam" id="NF007974">
    <property type="entry name" value="PRK10698.1"/>
    <property type="match status" value="1"/>
</dbReference>
<accession>K8WRG6</accession>
<dbReference type="OrthoDB" id="9779630at2"/>
<dbReference type="PANTHER" id="PTHR31088">
    <property type="entry name" value="MEMBRANE-ASSOCIATED PROTEIN VIPP1, CHLOROPLASTIC"/>
    <property type="match status" value="1"/>
</dbReference>
<name>K8WRG6_9GAMM</name>
<dbReference type="Pfam" id="PF04012">
    <property type="entry name" value="PspA_IM30"/>
    <property type="match status" value="1"/>
</dbReference>
<sequence>MGIFSRFADIINANIASLLDKAEDPQKMIRLMIQEMEDMLVEIRSTSARTLAEKKGLERRIAMGEKQVADWQEKAELALVKDKEDLARAALIEKQKVNSMVDTLKHELIIVEETLTRLKSEITELENKLQETRAKQQSMTVRLEAAQSSRNVRRQLDSGKLDEAMARFEQFERRIDHMEGEAQSYGIGKQKSLDQQFAELKADDEISAQLAALKAKMNTNKDQ</sequence>
<dbReference type="PANTHER" id="PTHR31088:SF6">
    <property type="entry name" value="PHAGE SHOCK PROTEIN A"/>
    <property type="match status" value="1"/>
</dbReference>
<evidence type="ECO:0000256" key="1">
    <source>
        <dbReference type="ARBA" id="ARBA00043985"/>
    </source>
</evidence>
<evidence type="ECO:0000256" key="2">
    <source>
        <dbReference type="SAM" id="Coils"/>
    </source>
</evidence>
<evidence type="ECO:0000313" key="3">
    <source>
        <dbReference type="EMBL" id="EKT62551.1"/>
    </source>
</evidence>
<dbReference type="InterPro" id="IPR007157">
    <property type="entry name" value="PspA_VIPP1"/>
</dbReference>
<reference evidence="3 4" key="1">
    <citation type="journal article" date="2012" name="BMC Genomics">
        <title>Comparative genomics of bacteria in the genus Providencia isolated from wild Drosophila melanogaster.</title>
        <authorList>
            <person name="Galac M.R."/>
            <person name="Lazzaro B.P."/>
        </authorList>
    </citation>
    <scope>NUCLEOTIDE SEQUENCE [LARGE SCALE GENOMIC DNA]</scope>
    <source>
        <strain evidence="3 4">DSM 19968</strain>
    </source>
</reference>
<dbReference type="AlphaFoldDB" id="K8WRG6"/>
<dbReference type="PATRIC" id="fig|1141662.3.peg.1434"/>
<keyword evidence="2" id="KW-0175">Coiled coil</keyword>
<dbReference type="Proteomes" id="UP000009336">
    <property type="component" value="Unassembled WGS sequence"/>
</dbReference>
<organism evidence="3 4">
    <name type="scientific">Providencia burhodogranariea DSM 19968</name>
    <dbReference type="NCBI Taxonomy" id="1141662"/>
    <lineage>
        <taxon>Bacteria</taxon>
        <taxon>Pseudomonadati</taxon>
        <taxon>Pseudomonadota</taxon>
        <taxon>Gammaproteobacteria</taxon>
        <taxon>Enterobacterales</taxon>
        <taxon>Morganellaceae</taxon>
        <taxon>Providencia</taxon>
    </lineage>
</organism>
<dbReference type="NCBIfam" id="TIGR02977">
    <property type="entry name" value="phageshock_pspA"/>
    <property type="match status" value="1"/>
</dbReference>
<dbReference type="GO" id="GO:0009271">
    <property type="term" value="P:phage shock"/>
    <property type="evidence" value="ECO:0007669"/>
    <property type="project" value="TreeGrafter"/>
</dbReference>
<comment type="caution">
    <text evidence="3">The sequence shown here is derived from an EMBL/GenBank/DDBJ whole genome shotgun (WGS) entry which is preliminary data.</text>
</comment>
<feature type="coiled-coil region" evidence="2">
    <location>
        <begin position="101"/>
        <end position="181"/>
    </location>
</feature>
<dbReference type="STRING" id="1141662.OOA_07078"/>
<evidence type="ECO:0000313" key="4">
    <source>
        <dbReference type="Proteomes" id="UP000009336"/>
    </source>
</evidence>
<comment type="similarity">
    <text evidence="1">Belongs to the PspA/Vipp/IM30 family.</text>
</comment>
<dbReference type="HOGENOM" id="CLU_056466_3_0_6"/>
<protein>
    <submittedName>
        <fullName evidence="3">Phage shock protein PspA</fullName>
    </submittedName>
</protein>
<dbReference type="GO" id="GO:0005829">
    <property type="term" value="C:cytosol"/>
    <property type="evidence" value="ECO:0007669"/>
    <property type="project" value="TreeGrafter"/>
</dbReference>